<keyword evidence="3" id="KW-1185">Reference proteome</keyword>
<keyword evidence="1" id="KW-1133">Transmembrane helix</keyword>
<dbReference type="Proteomes" id="UP000198856">
    <property type="component" value="Unassembled WGS sequence"/>
</dbReference>
<feature type="transmembrane region" description="Helical" evidence="1">
    <location>
        <begin position="38"/>
        <end position="60"/>
    </location>
</feature>
<dbReference type="EMBL" id="FNFC01000010">
    <property type="protein sequence ID" value="SDJ85314.1"/>
    <property type="molecule type" value="Genomic_DNA"/>
</dbReference>
<reference evidence="2 3" key="1">
    <citation type="submission" date="2016-10" db="EMBL/GenBank/DDBJ databases">
        <authorList>
            <person name="de Groot N.N."/>
        </authorList>
    </citation>
    <scope>NUCLEOTIDE SEQUENCE [LARGE SCALE GENOMIC DNA]</scope>
    <source>
        <strain evidence="2 3">IBRC-M10015</strain>
    </source>
</reference>
<dbReference type="STRING" id="890420.SAMN05216226_11099"/>
<accession>A0A1G8X4E0</accession>
<gene>
    <name evidence="2" type="ORF">SAMN05216226_11099</name>
</gene>
<feature type="transmembrane region" description="Helical" evidence="1">
    <location>
        <begin position="12"/>
        <end position="32"/>
    </location>
</feature>
<dbReference type="Pfam" id="PF24363">
    <property type="entry name" value="DUF7519"/>
    <property type="match status" value="1"/>
</dbReference>
<dbReference type="OrthoDB" id="271912at2157"/>
<feature type="transmembrane region" description="Helical" evidence="1">
    <location>
        <begin position="72"/>
        <end position="94"/>
    </location>
</feature>
<evidence type="ECO:0000313" key="3">
    <source>
        <dbReference type="Proteomes" id="UP000198856"/>
    </source>
</evidence>
<feature type="transmembrane region" description="Helical" evidence="1">
    <location>
        <begin position="147"/>
        <end position="171"/>
    </location>
</feature>
<feature type="transmembrane region" description="Helical" evidence="1">
    <location>
        <begin position="514"/>
        <end position="531"/>
    </location>
</feature>
<sequence>MTGQANDRDRQPTRLSAALAVGLTALTVLVLLWELDDIAWPVALGVVGAVLFGLSCWLLARDRLEPVARPLVSLLALPVAIGLFGSGALAALLLASRLFPVPEVALFSTTALRIAGHVGVVLGVVLAVLGISLGARTRVTPAVLRQYGQTTFLTALVPGLFCVAVVGQTLVVSQDGPNALGGDIAGLLWEWVTAAGSPVFAFAGFLFTVALAVTGVLGAVVVLPVAELDGSSAAKRRESALISRLSQLAAVVIVFHLAALGLELTLSTEELASLVGPAAYDLLTGVARSRVLRLFLLAVAALALGSAAIALVTRWLANRADQPLGRGVGPAAGGVVITVVAVTVAETVYETVLELVFESLPQATQSDVERMATEAAATYGEELFVVLLAFVLVTATLCFIVLLRLALTFGYLPETAPGFALASTGLFLAVIAAGTVGARTPVVFGGVVASLIVWDAGQFGATLGREVGTTTATRETELLHTGATLGVGLCGVAAAWALYAQAETVLSVASATESVALVALAVGLGSFVIALR</sequence>
<protein>
    <submittedName>
        <fullName evidence="2">Uncharacterized protein</fullName>
    </submittedName>
</protein>
<organism evidence="2 3">
    <name type="scientific">Halovenus aranensis</name>
    <dbReference type="NCBI Taxonomy" id="890420"/>
    <lineage>
        <taxon>Archaea</taxon>
        <taxon>Methanobacteriati</taxon>
        <taxon>Methanobacteriota</taxon>
        <taxon>Stenosarchaea group</taxon>
        <taxon>Halobacteria</taxon>
        <taxon>Halobacteriales</taxon>
        <taxon>Haloarculaceae</taxon>
        <taxon>Halovenus</taxon>
    </lineage>
</organism>
<feature type="transmembrane region" description="Helical" evidence="1">
    <location>
        <begin position="294"/>
        <end position="316"/>
    </location>
</feature>
<evidence type="ECO:0000313" key="2">
    <source>
        <dbReference type="EMBL" id="SDJ85314.1"/>
    </source>
</evidence>
<keyword evidence="1" id="KW-0472">Membrane</keyword>
<feature type="transmembrane region" description="Helical" evidence="1">
    <location>
        <begin position="328"/>
        <end position="349"/>
    </location>
</feature>
<dbReference type="InterPro" id="IPR055941">
    <property type="entry name" value="DUF7519"/>
</dbReference>
<dbReference type="RefSeq" id="WP_092703064.1">
    <property type="nucleotide sequence ID" value="NZ_FNFC01000010.1"/>
</dbReference>
<name>A0A1G8X4E0_9EURY</name>
<feature type="transmembrane region" description="Helical" evidence="1">
    <location>
        <begin position="383"/>
        <end position="407"/>
    </location>
</feature>
<feature type="transmembrane region" description="Helical" evidence="1">
    <location>
        <begin position="442"/>
        <end position="461"/>
    </location>
</feature>
<feature type="transmembrane region" description="Helical" evidence="1">
    <location>
        <begin position="482"/>
        <end position="502"/>
    </location>
</feature>
<feature type="transmembrane region" description="Helical" evidence="1">
    <location>
        <begin position="114"/>
        <end position="135"/>
    </location>
</feature>
<dbReference type="AlphaFoldDB" id="A0A1G8X4E0"/>
<feature type="transmembrane region" description="Helical" evidence="1">
    <location>
        <begin position="247"/>
        <end position="266"/>
    </location>
</feature>
<proteinExistence type="predicted"/>
<evidence type="ECO:0000256" key="1">
    <source>
        <dbReference type="SAM" id="Phobius"/>
    </source>
</evidence>
<feature type="transmembrane region" description="Helical" evidence="1">
    <location>
        <begin position="419"/>
        <end position="436"/>
    </location>
</feature>
<feature type="transmembrane region" description="Helical" evidence="1">
    <location>
        <begin position="199"/>
        <end position="226"/>
    </location>
</feature>
<keyword evidence="1" id="KW-0812">Transmembrane</keyword>